<evidence type="ECO:0000313" key="5">
    <source>
        <dbReference type="EMBL" id="KAG5387735.1"/>
    </source>
</evidence>
<name>A0ABQ7LMF4_BRACM</name>
<keyword evidence="3 4" id="KW-0624">Polysaccharide degradation</keyword>
<keyword evidence="4" id="KW-0378">Hydrolase</keyword>
<dbReference type="InterPro" id="IPR017853">
    <property type="entry name" value="GH"/>
</dbReference>
<comment type="catalytic activity">
    <reaction evidence="4">
        <text>Hydrolysis of (1-&gt;4)-alpha-D-glucosidic linkages in polysaccharides so as to remove successive maltose units from the non-reducing ends of the chains.</text>
        <dbReference type="EC" id="3.2.1.2"/>
    </reaction>
</comment>
<protein>
    <recommendedName>
        <fullName evidence="4">Beta-amylase</fullName>
        <ecNumber evidence="4">3.2.1.2</ecNumber>
    </recommendedName>
</protein>
<keyword evidence="2 4" id="KW-0119">Carbohydrate metabolism</keyword>
<dbReference type="EC" id="3.2.1.2" evidence="4"/>
<dbReference type="PRINTS" id="PR00842">
    <property type="entry name" value="GLHYDLASE14B"/>
</dbReference>
<comment type="similarity">
    <text evidence="1 4">Belongs to the glycosyl hydrolase 14 family.</text>
</comment>
<dbReference type="SUPFAM" id="SSF51445">
    <property type="entry name" value="(Trans)glycosidases"/>
    <property type="match status" value="1"/>
</dbReference>
<reference evidence="5 6" key="1">
    <citation type="submission" date="2021-03" db="EMBL/GenBank/DDBJ databases">
        <authorList>
            <person name="King G.J."/>
            <person name="Bancroft I."/>
            <person name="Baten A."/>
            <person name="Bloomfield J."/>
            <person name="Borpatragohain P."/>
            <person name="He Z."/>
            <person name="Irish N."/>
            <person name="Irwin J."/>
            <person name="Liu K."/>
            <person name="Mauleon R.P."/>
            <person name="Moore J."/>
            <person name="Morris R."/>
            <person name="Ostergaard L."/>
            <person name="Wang B."/>
            <person name="Wells R."/>
        </authorList>
    </citation>
    <scope>NUCLEOTIDE SEQUENCE [LARGE SCALE GENOMIC DNA]</scope>
    <source>
        <strain evidence="5">R-o-18</strain>
        <tissue evidence="5">Leaf</tissue>
    </source>
</reference>
<keyword evidence="6" id="KW-1185">Reference proteome</keyword>
<evidence type="ECO:0000256" key="2">
    <source>
        <dbReference type="ARBA" id="ARBA00023277"/>
    </source>
</evidence>
<dbReference type="EMBL" id="JADBGQ010000007">
    <property type="protein sequence ID" value="KAG5387735.1"/>
    <property type="molecule type" value="Genomic_DNA"/>
</dbReference>
<comment type="caution">
    <text evidence="5">The sequence shown here is derived from an EMBL/GenBank/DDBJ whole genome shotgun (WGS) entry which is preliminary data.</text>
</comment>
<proteinExistence type="inferred from homology"/>
<dbReference type="Proteomes" id="UP000823674">
    <property type="component" value="Chromosome A08"/>
</dbReference>
<keyword evidence="4" id="KW-0326">Glycosidase</keyword>
<dbReference type="Pfam" id="PF01373">
    <property type="entry name" value="Glyco_hydro_14"/>
    <property type="match status" value="1"/>
</dbReference>
<dbReference type="Gene3D" id="3.20.20.80">
    <property type="entry name" value="Glycosidases"/>
    <property type="match status" value="1"/>
</dbReference>
<organism evidence="5 6">
    <name type="scientific">Brassica rapa subsp. trilocularis</name>
    <dbReference type="NCBI Taxonomy" id="1813537"/>
    <lineage>
        <taxon>Eukaryota</taxon>
        <taxon>Viridiplantae</taxon>
        <taxon>Streptophyta</taxon>
        <taxon>Embryophyta</taxon>
        <taxon>Tracheophyta</taxon>
        <taxon>Spermatophyta</taxon>
        <taxon>Magnoliopsida</taxon>
        <taxon>eudicotyledons</taxon>
        <taxon>Gunneridae</taxon>
        <taxon>Pentapetalae</taxon>
        <taxon>rosids</taxon>
        <taxon>malvids</taxon>
        <taxon>Brassicales</taxon>
        <taxon>Brassicaceae</taxon>
        <taxon>Brassiceae</taxon>
        <taxon>Brassica</taxon>
    </lineage>
</organism>
<dbReference type="InterPro" id="IPR001371">
    <property type="entry name" value="Glyco_hydro_14B_pln"/>
</dbReference>
<dbReference type="PANTHER" id="PTHR31352:SF55">
    <property type="entry name" value="BETA-AMYLASE 5"/>
    <property type="match status" value="1"/>
</dbReference>
<accession>A0ABQ7LMF4</accession>
<dbReference type="PANTHER" id="PTHR31352">
    <property type="entry name" value="BETA-AMYLASE 1, CHLOROPLASTIC"/>
    <property type="match status" value="1"/>
</dbReference>
<evidence type="ECO:0000256" key="1">
    <source>
        <dbReference type="ARBA" id="ARBA00005652"/>
    </source>
</evidence>
<dbReference type="PRINTS" id="PR00750">
    <property type="entry name" value="BETAAMYLASE"/>
</dbReference>
<evidence type="ECO:0000256" key="4">
    <source>
        <dbReference type="RuleBase" id="RU000509"/>
    </source>
</evidence>
<gene>
    <name evidence="5" type="primary">A08p000850.1_BraROA</name>
    <name evidence="5" type="ORF">IGI04_029276</name>
</gene>
<dbReference type="InterPro" id="IPR001554">
    <property type="entry name" value="Glyco_hydro_14"/>
</dbReference>
<evidence type="ECO:0000313" key="6">
    <source>
        <dbReference type="Proteomes" id="UP000823674"/>
    </source>
</evidence>
<evidence type="ECO:0000256" key="3">
    <source>
        <dbReference type="ARBA" id="ARBA00023326"/>
    </source>
</evidence>
<sequence length="511" mass="58820">MSELCSFPDFRGIMEDINRKEKLFLNYVPVYIVLPLFGIVAKDNKHAELETTERNLKRLKKEACIDGVMVDVWWGIVESKAPKVYNWNGYKELFKMVKRLELKIHAIMSFHKSSQNRKTTSLPSWVVQVGKENPDIYYTDRKGFRNDECLSLGVDNEPLFDDVNGTKRTAIQIYSDYMSSFKENMAEFLEDGVIGAIEVGLGPNGELCYPSFPSDQRWTFPGIGEFQCYDKYLKKDFENAAKKAGHSMLDLSKEDFGDYNSKPDETTFFKENGTYTTEKGEFFLEWYSNKLIFHGDQILREANKIFTGLKIDLVAKVSGVHWLYYHPSHGAELTAGYYNLYDRDGYRPIARMLYKRNCFLNFSCLEMKYYNYSEEALSAPEELVKAVLSKAWKEGIEVIGANTSEIKNAEGYNQVLLNARPNGSNPKGKPKLKVHSFMYLRLSETIFSRNYDMFKKFVRNMHADQDYCGDAEKYAHKVESNSAITIEEILAATKSSGSFKWDEETEAKVDG</sequence>